<dbReference type="EnsemblMetazoa" id="AALB016622-RA">
    <property type="protein sequence ID" value="AALB016622-PA"/>
    <property type="gene ID" value="AALB016622"/>
</dbReference>
<reference evidence="3 4" key="1">
    <citation type="journal article" date="2017" name="G3 (Bethesda)">
        <title>The Physical Genome Mapping of Anopheles albimanus Corrected Scaffold Misassemblies and Identified Interarm Rearrangements in Genus Anopheles.</title>
        <authorList>
            <person name="Artemov G.N."/>
            <person name="Peery A.N."/>
            <person name="Jiang X."/>
            <person name="Tu Z."/>
            <person name="Stegniy V.N."/>
            <person name="Sharakhova M.V."/>
            <person name="Sharakhov I.V."/>
        </authorList>
    </citation>
    <scope>NUCLEOTIDE SEQUENCE [LARGE SCALE GENOMIC DNA]</scope>
    <source>
        <strain evidence="3 4">ALBI9_A</strain>
    </source>
</reference>
<dbReference type="RefSeq" id="XP_035794971.1">
    <property type="nucleotide sequence ID" value="XM_035939078.1"/>
</dbReference>
<dbReference type="Pfam" id="PF15866">
    <property type="entry name" value="DUF4729"/>
    <property type="match status" value="1"/>
</dbReference>
<proteinExistence type="predicted"/>
<protein>
    <recommendedName>
        <fullName evidence="2">DUF4729 domain-containing protein</fullName>
    </recommendedName>
</protein>
<evidence type="ECO:0000313" key="4">
    <source>
        <dbReference type="Proteomes" id="UP000069272"/>
    </source>
</evidence>
<evidence type="ECO:0000256" key="1">
    <source>
        <dbReference type="SAM" id="MobiDB-lite"/>
    </source>
</evidence>
<keyword evidence="4" id="KW-1185">Reference proteome</keyword>
<evidence type="ECO:0000313" key="3">
    <source>
        <dbReference type="EnsemblMetazoa" id="AALB016622-PA"/>
    </source>
</evidence>
<sequence length="259" mass="28915">MQESRHSGKGPKNENPQGTRTAAKNPAPEHTTPKQTVSSPFILFCCPEMGCGAELQPRTMLQHFLNDHPHLPFISINGRETMVFRFEEASFPPNTPYCLGVLAYGGREAASLTAANQPPNAGYAMSNLFLSNHHEALRHHLPVLVMGCRLTSSDVSNEDTGAELHCEEQATMLLLWLLTAGASKSHWGYLSVSDTSANQRRRTFVKIREPSPEVYCWPPGVEHPLTDWNYLRLNRAEIDLLSHRGTSRINLEVMIEDCP</sequence>
<dbReference type="KEGG" id="aali:118468331"/>
<dbReference type="GeneID" id="118468331"/>
<dbReference type="Proteomes" id="UP000069272">
    <property type="component" value="Chromosome 2L"/>
</dbReference>
<evidence type="ECO:0000259" key="2">
    <source>
        <dbReference type="Pfam" id="PF15866"/>
    </source>
</evidence>
<dbReference type="AlphaFoldDB" id="A0A8W7K8Y6"/>
<dbReference type="InterPro" id="IPR031732">
    <property type="entry name" value="DUF4729"/>
</dbReference>
<reference evidence="3" key="2">
    <citation type="submission" date="2022-08" db="UniProtKB">
        <authorList>
            <consortium name="EnsemblMetazoa"/>
        </authorList>
    </citation>
    <scope>IDENTIFICATION</scope>
    <source>
        <strain evidence="3">STECLA/ALBI9_A</strain>
    </source>
</reference>
<organism evidence="3 4">
    <name type="scientific">Anopheles albimanus</name>
    <name type="common">New world malaria mosquito</name>
    <dbReference type="NCBI Taxonomy" id="7167"/>
    <lineage>
        <taxon>Eukaryota</taxon>
        <taxon>Metazoa</taxon>
        <taxon>Ecdysozoa</taxon>
        <taxon>Arthropoda</taxon>
        <taxon>Hexapoda</taxon>
        <taxon>Insecta</taxon>
        <taxon>Pterygota</taxon>
        <taxon>Neoptera</taxon>
        <taxon>Endopterygota</taxon>
        <taxon>Diptera</taxon>
        <taxon>Nematocera</taxon>
        <taxon>Culicoidea</taxon>
        <taxon>Culicidae</taxon>
        <taxon>Anophelinae</taxon>
        <taxon>Anopheles</taxon>
    </lineage>
</organism>
<feature type="region of interest" description="Disordered" evidence="1">
    <location>
        <begin position="1"/>
        <end position="35"/>
    </location>
</feature>
<feature type="domain" description="DUF4729" evidence="2">
    <location>
        <begin position="46"/>
        <end position="242"/>
    </location>
</feature>
<name>A0A8W7K8Y6_ANOAL</name>
<accession>A0A8W7K8Y6</accession>